<evidence type="ECO:0000259" key="6">
    <source>
        <dbReference type="PROSITE" id="PS50975"/>
    </source>
</evidence>
<dbReference type="SUPFAM" id="SSF52210">
    <property type="entry name" value="Succinyl-CoA synthetase domains"/>
    <property type="match status" value="2"/>
</dbReference>
<dbReference type="InterPro" id="IPR013815">
    <property type="entry name" value="ATP_grasp_subdomain_1"/>
</dbReference>
<proteinExistence type="inferred from homology"/>
<reference evidence="8" key="1">
    <citation type="submission" date="2016-10" db="EMBL/GenBank/DDBJ databases">
        <authorList>
            <person name="Varghese N."/>
            <person name="Submissions S."/>
        </authorList>
    </citation>
    <scope>NUCLEOTIDE SEQUENCE [LARGE SCALE GENOMIC DNA]</scope>
    <source>
        <strain evidence="8">DSM 9990</strain>
    </source>
</reference>
<sequence length="712" mass="76526">MERMDRTAQSAFDALFYPRAVAVVGASTHGGKVGNFVMRSLLASDVEKVYPVHAGGAKEILGRQAYPSIEDIPDDAVDLFLFAIPQKHILKSFEAALTKGCRGAVIYTAGFREAGEEGRRDQERLKAAADEAGVKIIGPNTLGFFRSHSLMNATFMPVLSDLFREPGSIALVSQSGGVAGFGAIRFAEDRIPLGTLVCLGNRANVEFADMLDYLAYDPHTRVVALFIEGLDDLRRFYEAALKCAAVKPVVVLGAGYTEAGRKVARSHTGSMAGAERIYEAAFRQAGLIRVHSIEELVDAAKILSLNPLPQGNRVGIITHTAGPAVLASDILARHGLVLADISGATEEALVSRGVLAPFMPPDNPVDLTTFGYLDRSLYVKVLEILARDAGVDAALAVCMSGLGDPNVETFPARQFGEVAARSGKPVVVAWGAPGYAREEFDAWMEAGVAAYPTPERAATALANLYRSSRLRGRRRSFASPLEFPEELSDFVEDLRSSGNKILLEHQAKRMLELAGIRTAHAVLVSGEDEAASAAREIGYPVVLKIASPDIVHKSDVGGVVLNITDEEALRRAYRYMMETVARKAPDARLEGVCVQPMVPTGTDLIVGGIRDVQAGPVVMFGLGGIWVEAIGDVAFRLAPVTEEDAREMMEEIRASAVLEGIRGSAPVNRDALARLIVTVSHLMECFSIQELDCNPVIFHNGTFTVADARVVL</sequence>
<dbReference type="RefSeq" id="WP_093396186.1">
    <property type="nucleotide sequence ID" value="NZ_FOUU01000011.1"/>
</dbReference>
<keyword evidence="7" id="KW-0808">Transferase</keyword>
<dbReference type="InterPro" id="IPR032875">
    <property type="entry name" value="Succ_CoA_lig_flav_dom"/>
</dbReference>
<dbReference type="Pfam" id="PF13380">
    <property type="entry name" value="CoA_binding_2"/>
    <property type="match status" value="1"/>
</dbReference>
<dbReference type="GO" id="GO:0005524">
    <property type="term" value="F:ATP binding"/>
    <property type="evidence" value="ECO:0007669"/>
    <property type="project" value="UniProtKB-UniRule"/>
</dbReference>
<dbReference type="OrthoDB" id="9791027at2"/>
<comment type="similarity">
    <text evidence="4">In the N-terminal section; belongs to the acetate CoA ligase alpha subunit family.</text>
</comment>
<dbReference type="Gene3D" id="3.30.1490.20">
    <property type="entry name" value="ATP-grasp fold, A domain"/>
    <property type="match status" value="1"/>
</dbReference>
<dbReference type="GO" id="GO:0016874">
    <property type="term" value="F:ligase activity"/>
    <property type="evidence" value="ECO:0007669"/>
    <property type="project" value="UniProtKB-KW"/>
</dbReference>
<keyword evidence="2 5" id="KW-0547">Nucleotide-binding</keyword>
<dbReference type="InterPro" id="IPR011761">
    <property type="entry name" value="ATP-grasp"/>
</dbReference>
<keyword evidence="8" id="KW-1185">Reference proteome</keyword>
<dbReference type="InterPro" id="IPR036291">
    <property type="entry name" value="NAD(P)-bd_dom_sf"/>
</dbReference>
<dbReference type="SUPFAM" id="SSF51735">
    <property type="entry name" value="NAD(P)-binding Rossmann-fold domains"/>
    <property type="match status" value="1"/>
</dbReference>
<protein>
    <submittedName>
        <fullName evidence="7">Acetyltransferase</fullName>
    </submittedName>
</protein>
<dbReference type="EMBL" id="FOUU01000011">
    <property type="protein sequence ID" value="SFN04624.1"/>
    <property type="molecule type" value="Genomic_DNA"/>
</dbReference>
<evidence type="ECO:0000256" key="4">
    <source>
        <dbReference type="ARBA" id="ARBA00060888"/>
    </source>
</evidence>
<evidence type="ECO:0000256" key="2">
    <source>
        <dbReference type="ARBA" id="ARBA00022741"/>
    </source>
</evidence>
<name>A0A1I4VTM4_9BACT</name>
<dbReference type="Proteomes" id="UP000199611">
    <property type="component" value="Unassembled WGS sequence"/>
</dbReference>
<dbReference type="STRING" id="39841.SAMN05660836_02468"/>
<dbReference type="InterPro" id="IPR016102">
    <property type="entry name" value="Succinyl-CoA_synth-like"/>
</dbReference>
<dbReference type="InterPro" id="IPR051538">
    <property type="entry name" value="Acyl-CoA_Synth/Transferase"/>
</dbReference>
<dbReference type="Gene3D" id="3.30.470.20">
    <property type="entry name" value="ATP-grasp fold, B domain"/>
    <property type="match status" value="1"/>
</dbReference>
<gene>
    <name evidence="7" type="ORF">SAMN05660836_02468</name>
</gene>
<dbReference type="Gene3D" id="3.40.50.261">
    <property type="entry name" value="Succinyl-CoA synthetase domains"/>
    <property type="match status" value="2"/>
</dbReference>
<dbReference type="Pfam" id="PF13549">
    <property type="entry name" value="ATP-grasp_5"/>
    <property type="match status" value="1"/>
</dbReference>
<dbReference type="SUPFAM" id="SSF56059">
    <property type="entry name" value="Glutathione synthetase ATP-binding domain-like"/>
    <property type="match status" value="1"/>
</dbReference>
<evidence type="ECO:0000256" key="3">
    <source>
        <dbReference type="ARBA" id="ARBA00022840"/>
    </source>
</evidence>
<dbReference type="GO" id="GO:0046872">
    <property type="term" value="F:metal ion binding"/>
    <property type="evidence" value="ECO:0007669"/>
    <property type="project" value="InterPro"/>
</dbReference>
<accession>A0A1I4VTM4</accession>
<evidence type="ECO:0000256" key="1">
    <source>
        <dbReference type="ARBA" id="ARBA00022598"/>
    </source>
</evidence>
<organism evidence="7 8">
    <name type="scientific">Thermodesulforhabdus norvegica</name>
    <dbReference type="NCBI Taxonomy" id="39841"/>
    <lineage>
        <taxon>Bacteria</taxon>
        <taxon>Pseudomonadati</taxon>
        <taxon>Thermodesulfobacteriota</taxon>
        <taxon>Syntrophobacteria</taxon>
        <taxon>Syntrophobacterales</taxon>
        <taxon>Thermodesulforhabdaceae</taxon>
        <taxon>Thermodesulforhabdus</taxon>
    </lineage>
</organism>
<dbReference type="Pfam" id="PF13607">
    <property type="entry name" value="Succ_CoA_lig"/>
    <property type="match status" value="1"/>
</dbReference>
<keyword evidence="1" id="KW-0436">Ligase</keyword>
<evidence type="ECO:0000313" key="7">
    <source>
        <dbReference type="EMBL" id="SFN04624.1"/>
    </source>
</evidence>
<dbReference type="InterPro" id="IPR003781">
    <property type="entry name" value="CoA-bd"/>
</dbReference>
<dbReference type="FunFam" id="3.30.1490.20:FF:000020">
    <property type="entry name" value="Protein lysine acetyltransferase"/>
    <property type="match status" value="1"/>
</dbReference>
<evidence type="ECO:0000313" key="8">
    <source>
        <dbReference type="Proteomes" id="UP000199611"/>
    </source>
</evidence>
<dbReference type="PROSITE" id="PS50975">
    <property type="entry name" value="ATP_GRASP"/>
    <property type="match status" value="1"/>
</dbReference>
<dbReference type="Gene3D" id="3.40.50.720">
    <property type="entry name" value="NAD(P)-binding Rossmann-like Domain"/>
    <property type="match status" value="1"/>
</dbReference>
<dbReference type="PANTHER" id="PTHR43334">
    <property type="entry name" value="ACETATE--COA LIGASE [ADP-FORMING]"/>
    <property type="match status" value="1"/>
</dbReference>
<dbReference type="SMART" id="SM00881">
    <property type="entry name" value="CoA_binding"/>
    <property type="match status" value="1"/>
</dbReference>
<feature type="domain" description="ATP-grasp" evidence="6">
    <location>
        <begin position="508"/>
        <end position="544"/>
    </location>
</feature>
<keyword evidence="3 5" id="KW-0067">ATP-binding</keyword>
<dbReference type="PANTHER" id="PTHR43334:SF1">
    <property type="entry name" value="3-HYDROXYPROPIONATE--COA LIGASE [ADP-FORMING]"/>
    <property type="match status" value="1"/>
</dbReference>
<evidence type="ECO:0000256" key="5">
    <source>
        <dbReference type="PROSITE-ProRule" id="PRU00409"/>
    </source>
</evidence>
<dbReference type="AlphaFoldDB" id="A0A1I4VTM4"/>
<dbReference type="GO" id="GO:0016740">
    <property type="term" value="F:transferase activity"/>
    <property type="evidence" value="ECO:0007669"/>
    <property type="project" value="UniProtKB-KW"/>
</dbReference>